<dbReference type="RefSeq" id="XP_019054936.1">
    <property type="nucleotide sequence ID" value="XM_019199391.1"/>
</dbReference>
<proteinExistence type="predicted"/>
<evidence type="ECO:0000313" key="6">
    <source>
        <dbReference type="RefSeq" id="XP_010271065.1"/>
    </source>
</evidence>
<evidence type="ECO:0000259" key="2">
    <source>
        <dbReference type="Pfam" id="PF20435"/>
    </source>
</evidence>
<dbReference type="GO" id="GO:0051321">
    <property type="term" value="P:meiotic cell cycle"/>
    <property type="evidence" value="ECO:0007669"/>
    <property type="project" value="InterPro"/>
</dbReference>
<dbReference type="RefSeq" id="XP_010271065.1">
    <property type="nucleotide sequence ID" value="XM_010272763.2"/>
</dbReference>
<feature type="compositionally biased region" description="Basic and acidic residues" evidence="1">
    <location>
        <begin position="649"/>
        <end position="667"/>
    </location>
</feature>
<feature type="domain" description="Meiosis-specific protein ASY3-like coiled-coil" evidence="2">
    <location>
        <begin position="287"/>
        <end position="478"/>
    </location>
</feature>
<evidence type="ECO:0000313" key="5">
    <source>
        <dbReference type="RefSeq" id="XP_010271063.1"/>
    </source>
</evidence>
<reference evidence="4 5" key="1">
    <citation type="submission" date="2025-04" db="UniProtKB">
        <authorList>
            <consortium name="RefSeq"/>
        </authorList>
    </citation>
    <scope>IDENTIFICATION</scope>
</reference>
<dbReference type="PANTHER" id="PTHR36027">
    <property type="entry name" value="MEIOSIS-SPECIFIC PROTEIN ASY3"/>
    <property type="match status" value="1"/>
</dbReference>
<dbReference type="GeneID" id="104607192"/>
<protein>
    <submittedName>
        <fullName evidence="4 7">Uncharacterized protein LOC104607192 isoform X1</fullName>
    </submittedName>
    <submittedName>
        <fullName evidence="5 6">Uncharacterized protein LOC104607192 isoform X2</fullName>
    </submittedName>
</protein>
<feature type="compositionally biased region" description="Low complexity" evidence="1">
    <location>
        <begin position="637"/>
        <end position="648"/>
    </location>
</feature>
<evidence type="ECO:0000313" key="3">
    <source>
        <dbReference type="Proteomes" id="UP000189703"/>
    </source>
</evidence>
<dbReference type="Pfam" id="PF20435">
    <property type="entry name" value="ASY3-like"/>
    <property type="match status" value="3"/>
</dbReference>
<accession>A0A1U8QA38</accession>
<feature type="compositionally biased region" description="Low complexity" evidence="1">
    <location>
        <begin position="584"/>
        <end position="595"/>
    </location>
</feature>
<gene>
    <name evidence="4 5 6 7" type="primary">LOC104607192</name>
</gene>
<keyword evidence="3" id="KW-1185">Reference proteome</keyword>
<feature type="region of interest" description="Disordered" evidence="1">
    <location>
        <begin position="41"/>
        <end position="77"/>
    </location>
</feature>
<feature type="domain" description="Meiosis-specific protein ASY3-like coiled-coil" evidence="2">
    <location>
        <begin position="653"/>
        <end position="890"/>
    </location>
</feature>
<dbReference type="KEGG" id="nnu:104607192"/>
<evidence type="ECO:0000313" key="7">
    <source>
        <dbReference type="RefSeq" id="XP_019054936.1"/>
    </source>
</evidence>
<feature type="compositionally biased region" description="Basic and acidic residues" evidence="1">
    <location>
        <begin position="609"/>
        <end position="618"/>
    </location>
</feature>
<dbReference type="eggNOG" id="ENOG502R6IY">
    <property type="taxonomic scope" value="Eukaryota"/>
</dbReference>
<sequence length="895" mass="100271">MELQQQKKLRDDPTSSYWSFGSNYNVGSQTRKVSIGITVDASAKRKPANRKEDAAALQNTGKVASSGGKCSEDKNKDPGVVAVLKGKQANIPEQENSPWVSTRHLHEETPATVTDNLYANQTSVIQPSSVMQKEVEGAKEKITTKTVQFFPNQSNAFQSTNGVTYGRAKGTTEWVEDFAFVTAQEIHVLNGEGEEKSNKTANRSSDILRMKLSEILGAFALSDDHHSNSQTLVAGTKILKPVEDLKQNNNKENLDTTEKNLSPVGHLDPKACKIVKPKQSLNTPGVNLKPVRHLNQKNNAVLKPKQNSDTIEPDSESPDQTIKRPMTRSLSKKKAPSRAQLNLQNKILYAGNLPPSPSHSKKHQENSIFNFDEADKENGNSVGWSGSLHGTTTASDSSYMPNNKNIRKENSKVKQQRSHFSKKDIPNKIQQPTTRRKIPVSVERTESRNNGMGDFCGFPQNDREGMQPKSRTAEEDFHHFLVREERDQSERTESHENRTENFHVHPPQSSRDYVQHKSKISGADFHHFSLRKGSEQQSYFKSSPLLKSAIPLEDFGNPSLEKNDQQNDFQSPRCRMGTPNQTCSSSPLLPSTTPTEWGVLRPATADRNFMGDDKEHNKSPTGELSPTMEEHDAKNRQSQLSSEEQYSESIDKALLKNKGYRERETRSTKSKVSKTPEFLPNPTKRLRTQGSFRISKISPTSASLKGFEKRILGQGFSDENHGDGLAGAVTLFALALERFKTKMKLQTSKKSSEILASVSEEIWVQLQNVESQIKSDLGKLTNAGNSKRKHLESRCQAQKEGLKLIYEKFKEEVNQHLQVSKRELEELEEYQTELKGSVERQKASHQKLLLQVEGAIKTQLSDAEGRIKAVHKMAREKMLQLNHAIAECLKGADFS</sequence>
<feature type="compositionally biased region" description="Polar residues" evidence="1">
    <location>
        <begin position="14"/>
        <end position="26"/>
    </location>
</feature>
<dbReference type="InterPro" id="IPR037731">
    <property type="entry name" value="ASY3-like"/>
</dbReference>
<dbReference type="InterPro" id="IPR046845">
    <property type="entry name" value="ASY3-like_CC"/>
</dbReference>
<dbReference type="AlphaFoldDB" id="A0A1U8QA38"/>
<dbReference type="OrthoDB" id="751607at2759"/>
<feature type="compositionally biased region" description="Polar residues" evidence="1">
    <location>
        <begin position="380"/>
        <end position="404"/>
    </location>
</feature>
<dbReference type="Proteomes" id="UP000189703">
    <property type="component" value="Unplaced"/>
</dbReference>
<dbReference type="PANTHER" id="PTHR36027:SF1">
    <property type="entry name" value="MEIOSIS-SPECIFIC PROTEIN ASY3"/>
    <property type="match status" value="1"/>
</dbReference>
<feature type="region of interest" description="Disordered" evidence="1">
    <location>
        <begin position="246"/>
        <end position="338"/>
    </location>
</feature>
<dbReference type="OMA" id="QGVVEMC"/>
<feature type="region of interest" description="Disordered" evidence="1">
    <location>
        <begin position="484"/>
        <end position="511"/>
    </location>
</feature>
<feature type="domain" description="Meiosis-specific protein ASY3-like coiled-coil" evidence="2">
    <location>
        <begin position="15"/>
        <end position="236"/>
    </location>
</feature>
<feature type="region of interest" description="Disordered" evidence="1">
    <location>
        <begin position="380"/>
        <end position="438"/>
    </location>
</feature>
<dbReference type="RefSeq" id="XP_010271062.1">
    <property type="nucleotide sequence ID" value="XM_010272760.2"/>
</dbReference>
<feature type="region of interest" description="Disordered" evidence="1">
    <location>
        <begin position="554"/>
        <end position="684"/>
    </location>
</feature>
<feature type="region of interest" description="Disordered" evidence="1">
    <location>
        <begin position="1"/>
        <end position="26"/>
    </location>
</feature>
<organism evidence="3 7">
    <name type="scientific">Nelumbo nucifera</name>
    <name type="common">Sacred lotus</name>
    <dbReference type="NCBI Taxonomy" id="4432"/>
    <lineage>
        <taxon>Eukaryota</taxon>
        <taxon>Viridiplantae</taxon>
        <taxon>Streptophyta</taxon>
        <taxon>Embryophyta</taxon>
        <taxon>Tracheophyta</taxon>
        <taxon>Spermatophyta</taxon>
        <taxon>Magnoliopsida</taxon>
        <taxon>Proteales</taxon>
        <taxon>Nelumbonaceae</taxon>
        <taxon>Nelumbo</taxon>
    </lineage>
</organism>
<evidence type="ECO:0000256" key="1">
    <source>
        <dbReference type="SAM" id="MobiDB-lite"/>
    </source>
</evidence>
<name>A0A1U8QA38_NELNU</name>
<feature type="compositionally biased region" description="Basic and acidic residues" evidence="1">
    <location>
        <begin position="484"/>
        <end position="503"/>
    </location>
</feature>
<dbReference type="RefSeq" id="XP_010271063.1">
    <property type="nucleotide sequence ID" value="XM_010272761.2"/>
</dbReference>
<evidence type="ECO:0000313" key="4">
    <source>
        <dbReference type="RefSeq" id="XP_010271062.1"/>
    </source>
</evidence>